<dbReference type="EMBL" id="QTSX02004488">
    <property type="protein sequence ID" value="KAJ9064360.1"/>
    <property type="molecule type" value="Genomic_DNA"/>
</dbReference>
<organism evidence="1 2">
    <name type="scientific">Entomophthora muscae</name>
    <dbReference type="NCBI Taxonomy" id="34485"/>
    <lineage>
        <taxon>Eukaryota</taxon>
        <taxon>Fungi</taxon>
        <taxon>Fungi incertae sedis</taxon>
        <taxon>Zoopagomycota</taxon>
        <taxon>Entomophthoromycotina</taxon>
        <taxon>Entomophthoromycetes</taxon>
        <taxon>Entomophthorales</taxon>
        <taxon>Entomophthoraceae</taxon>
        <taxon>Entomophthora</taxon>
    </lineage>
</organism>
<proteinExistence type="predicted"/>
<accession>A0ACC2SPT9</accession>
<reference evidence="1" key="1">
    <citation type="submission" date="2022-04" db="EMBL/GenBank/DDBJ databases">
        <title>Genome of the entomopathogenic fungus Entomophthora muscae.</title>
        <authorList>
            <person name="Elya C."/>
            <person name="Lovett B.R."/>
            <person name="Lee E."/>
            <person name="Macias A.M."/>
            <person name="Hajek A.E."/>
            <person name="De Bivort B.L."/>
            <person name="Kasson M.T."/>
            <person name="De Fine Licht H.H."/>
            <person name="Stajich J.E."/>
        </authorList>
    </citation>
    <scope>NUCLEOTIDE SEQUENCE</scope>
    <source>
        <strain evidence="1">Berkeley</strain>
    </source>
</reference>
<gene>
    <name evidence="1" type="ORF">DSO57_1031558</name>
</gene>
<evidence type="ECO:0000313" key="1">
    <source>
        <dbReference type="EMBL" id="KAJ9064360.1"/>
    </source>
</evidence>
<keyword evidence="2" id="KW-1185">Reference proteome</keyword>
<dbReference type="Proteomes" id="UP001165960">
    <property type="component" value="Unassembled WGS sequence"/>
</dbReference>
<protein>
    <submittedName>
        <fullName evidence="1">Uncharacterized protein</fullName>
    </submittedName>
</protein>
<comment type="caution">
    <text evidence="1">The sequence shown here is derived from an EMBL/GenBank/DDBJ whole genome shotgun (WGS) entry which is preliminary data.</text>
</comment>
<name>A0ACC2SPT9_9FUNG</name>
<evidence type="ECO:0000313" key="2">
    <source>
        <dbReference type="Proteomes" id="UP001165960"/>
    </source>
</evidence>
<sequence>MGSTESSGDTTSTGIDPNYKPTFKQLFNPNISIITACLAIYQNAMRCTPDKLKQEHILLYLHPIFQEVVVPELASINSWSQMKEMLIAKFVTDLSLEVKKDAFICFAFKPKETLTEFTDFLYI</sequence>